<dbReference type="STRING" id="56857.A0A200QA95"/>
<feature type="transmembrane region" description="Helical" evidence="2">
    <location>
        <begin position="46"/>
        <end position="66"/>
    </location>
</feature>
<dbReference type="PANTHER" id="PTHR33982">
    <property type="entry name" value="OUTER ENVELOPE MEMBRANE PROTEIN 7-RELATED"/>
    <property type="match status" value="1"/>
</dbReference>
<sequence length="127" mass="13913">MGHSTRQPLEALMRYNSPYHYQPLIPLLLQLFSAQKKREKEERQRMGALTSAVIAIVALALGWITIEIACKPCLDKGREAIDRSLDPNYDPDDDAINIAADNNASSIRTPLNPDQHSSSAAAAPSTA</sequence>
<evidence type="ECO:0000313" key="4">
    <source>
        <dbReference type="Proteomes" id="UP000195402"/>
    </source>
</evidence>
<dbReference type="OrthoDB" id="783640at2759"/>
<dbReference type="PANTHER" id="PTHR33982:SF7">
    <property type="entry name" value="OS07G0154300 PROTEIN"/>
    <property type="match status" value="1"/>
</dbReference>
<keyword evidence="2" id="KW-0472">Membrane</keyword>
<dbReference type="EMBL" id="MVGT01002561">
    <property type="protein sequence ID" value="OVA07428.1"/>
    <property type="molecule type" value="Genomic_DNA"/>
</dbReference>
<accession>A0A200QA95</accession>
<dbReference type="InterPro" id="IPR038944">
    <property type="entry name" value="OEP7-like"/>
</dbReference>
<organism evidence="3 4">
    <name type="scientific">Macleaya cordata</name>
    <name type="common">Five-seeded plume-poppy</name>
    <name type="synonym">Bocconia cordata</name>
    <dbReference type="NCBI Taxonomy" id="56857"/>
    <lineage>
        <taxon>Eukaryota</taxon>
        <taxon>Viridiplantae</taxon>
        <taxon>Streptophyta</taxon>
        <taxon>Embryophyta</taxon>
        <taxon>Tracheophyta</taxon>
        <taxon>Spermatophyta</taxon>
        <taxon>Magnoliopsida</taxon>
        <taxon>Ranunculales</taxon>
        <taxon>Papaveraceae</taxon>
        <taxon>Papaveroideae</taxon>
        <taxon>Macleaya</taxon>
    </lineage>
</organism>
<feature type="compositionally biased region" description="Polar residues" evidence="1">
    <location>
        <begin position="105"/>
        <end position="116"/>
    </location>
</feature>
<dbReference type="Proteomes" id="UP000195402">
    <property type="component" value="Unassembled WGS sequence"/>
</dbReference>
<dbReference type="OMA" id="MGHSTRQ"/>
<dbReference type="AlphaFoldDB" id="A0A200QA95"/>
<gene>
    <name evidence="3" type="ORF">BVC80_8713g10</name>
</gene>
<reference evidence="3 4" key="1">
    <citation type="journal article" date="2017" name="Mol. Plant">
        <title>The Genome of Medicinal Plant Macleaya cordata Provides New Insights into Benzylisoquinoline Alkaloids Metabolism.</title>
        <authorList>
            <person name="Liu X."/>
            <person name="Liu Y."/>
            <person name="Huang P."/>
            <person name="Ma Y."/>
            <person name="Qing Z."/>
            <person name="Tang Q."/>
            <person name="Cao H."/>
            <person name="Cheng P."/>
            <person name="Zheng Y."/>
            <person name="Yuan Z."/>
            <person name="Zhou Y."/>
            <person name="Liu J."/>
            <person name="Tang Z."/>
            <person name="Zhuo Y."/>
            <person name="Zhang Y."/>
            <person name="Yu L."/>
            <person name="Huang J."/>
            <person name="Yang P."/>
            <person name="Peng Q."/>
            <person name="Zhang J."/>
            <person name="Jiang W."/>
            <person name="Zhang Z."/>
            <person name="Lin K."/>
            <person name="Ro D.K."/>
            <person name="Chen X."/>
            <person name="Xiong X."/>
            <person name="Shang Y."/>
            <person name="Huang S."/>
            <person name="Zeng J."/>
        </authorList>
    </citation>
    <scope>NUCLEOTIDE SEQUENCE [LARGE SCALE GENOMIC DNA]</scope>
    <source>
        <strain evidence="4">cv. BLH2017</strain>
        <tissue evidence="3">Root</tissue>
    </source>
</reference>
<comment type="caution">
    <text evidence="3">The sequence shown here is derived from an EMBL/GenBank/DDBJ whole genome shotgun (WGS) entry which is preliminary data.</text>
</comment>
<evidence type="ECO:0000313" key="3">
    <source>
        <dbReference type="EMBL" id="OVA07428.1"/>
    </source>
</evidence>
<keyword evidence="4" id="KW-1185">Reference proteome</keyword>
<protein>
    <submittedName>
        <fullName evidence="3">Uncharacterized protein</fullName>
    </submittedName>
</protein>
<evidence type="ECO:0000256" key="1">
    <source>
        <dbReference type="SAM" id="MobiDB-lite"/>
    </source>
</evidence>
<keyword evidence="2" id="KW-0812">Transmembrane</keyword>
<keyword evidence="2" id="KW-1133">Transmembrane helix</keyword>
<name>A0A200QA95_MACCD</name>
<evidence type="ECO:0000256" key="2">
    <source>
        <dbReference type="SAM" id="Phobius"/>
    </source>
</evidence>
<feature type="region of interest" description="Disordered" evidence="1">
    <location>
        <begin position="81"/>
        <end position="127"/>
    </location>
</feature>
<proteinExistence type="predicted"/>
<feature type="compositionally biased region" description="Low complexity" evidence="1">
    <location>
        <begin position="117"/>
        <end position="127"/>
    </location>
</feature>
<dbReference type="InParanoid" id="A0A200QA95"/>